<evidence type="ECO:0000256" key="6">
    <source>
        <dbReference type="HAMAP-Rule" id="MF_00013"/>
    </source>
</evidence>
<organism evidence="12 13">
    <name type="scientific">Idiomarina xiamenensis 10-D-4</name>
    <dbReference type="NCBI Taxonomy" id="740709"/>
    <lineage>
        <taxon>Bacteria</taxon>
        <taxon>Pseudomonadati</taxon>
        <taxon>Pseudomonadota</taxon>
        <taxon>Gammaproteobacteria</taxon>
        <taxon>Alteromonadales</taxon>
        <taxon>Idiomarinaceae</taxon>
        <taxon>Idiomarina</taxon>
    </lineage>
</organism>
<reference evidence="12 13" key="1">
    <citation type="journal article" date="2012" name="J. Bacteriol.">
        <title>Genome Sequence of Idiomarina xiamenensis Type Strain 10-D-4.</title>
        <authorList>
            <person name="Lai Q."/>
            <person name="Wang L."/>
            <person name="Wang W."/>
            <person name="Shao Z."/>
        </authorList>
    </citation>
    <scope>NUCLEOTIDE SEQUENCE [LARGE SCALE GENOMIC DNA]</scope>
    <source>
        <strain evidence="12 13">10-D-4</strain>
    </source>
</reference>
<dbReference type="Gene3D" id="3.30.930.10">
    <property type="entry name" value="Bira Bifunctional Protein, Domain 2"/>
    <property type="match status" value="1"/>
</dbReference>
<comment type="similarity">
    <text evidence="6 7">Belongs to the LipB family.</text>
</comment>
<dbReference type="Proteomes" id="UP000014115">
    <property type="component" value="Unassembled WGS sequence"/>
</dbReference>
<comment type="subcellular location">
    <subcellularLocation>
        <location evidence="6">Cytoplasm</location>
    </subcellularLocation>
</comment>
<evidence type="ECO:0000256" key="7">
    <source>
        <dbReference type="PIRNR" id="PIRNR016262"/>
    </source>
</evidence>
<dbReference type="NCBIfam" id="TIGR00214">
    <property type="entry name" value="lipB"/>
    <property type="match status" value="1"/>
</dbReference>
<dbReference type="HAMAP" id="MF_00013">
    <property type="entry name" value="LipB"/>
    <property type="match status" value="1"/>
</dbReference>
<keyword evidence="13" id="KW-1185">Reference proteome</keyword>
<dbReference type="RefSeq" id="WP_008489903.1">
    <property type="nucleotide sequence ID" value="NZ_AMRG01000020.1"/>
</dbReference>
<evidence type="ECO:0000256" key="1">
    <source>
        <dbReference type="ARBA" id="ARBA00004821"/>
    </source>
</evidence>
<evidence type="ECO:0000313" key="12">
    <source>
        <dbReference type="EMBL" id="EKE79918.1"/>
    </source>
</evidence>
<comment type="caution">
    <text evidence="12">The sequence shown here is derived from an EMBL/GenBank/DDBJ whole genome shotgun (WGS) entry which is preliminary data.</text>
</comment>
<keyword evidence="3 6" id="KW-0808">Transferase</keyword>
<dbReference type="CDD" id="cd16444">
    <property type="entry name" value="LipB"/>
    <property type="match status" value="1"/>
</dbReference>
<dbReference type="InterPro" id="IPR020605">
    <property type="entry name" value="Octanoyltransferase_CS"/>
</dbReference>
<accession>K2JWN2</accession>
<evidence type="ECO:0000256" key="2">
    <source>
        <dbReference type="ARBA" id="ARBA00022490"/>
    </source>
</evidence>
<dbReference type="FunFam" id="3.30.930.10:FF:000020">
    <property type="entry name" value="Octanoyltransferase"/>
    <property type="match status" value="1"/>
</dbReference>
<dbReference type="PROSITE" id="PS01313">
    <property type="entry name" value="LIPB"/>
    <property type="match status" value="1"/>
</dbReference>
<comment type="pathway">
    <text evidence="1 6 7">Protein modification; protein lipoylation via endogenous pathway; protein N(6)-(lipoyl)lysine from octanoyl-[acyl-carrier-protein]: step 1/2.</text>
</comment>
<dbReference type="InterPro" id="IPR045864">
    <property type="entry name" value="aa-tRNA-synth_II/BPL/LPL"/>
</dbReference>
<dbReference type="PANTHER" id="PTHR10993:SF7">
    <property type="entry name" value="LIPOYLTRANSFERASE 2, MITOCHONDRIAL-RELATED"/>
    <property type="match status" value="1"/>
</dbReference>
<evidence type="ECO:0000313" key="13">
    <source>
        <dbReference type="Proteomes" id="UP000014115"/>
    </source>
</evidence>
<evidence type="ECO:0000256" key="3">
    <source>
        <dbReference type="ARBA" id="ARBA00022679"/>
    </source>
</evidence>
<dbReference type="eggNOG" id="COG0321">
    <property type="taxonomic scope" value="Bacteria"/>
</dbReference>
<dbReference type="STRING" id="740709.A10D4_12463"/>
<dbReference type="Pfam" id="PF21948">
    <property type="entry name" value="LplA-B_cat"/>
    <property type="match status" value="1"/>
</dbReference>
<evidence type="ECO:0000256" key="8">
    <source>
        <dbReference type="PIRSR" id="PIRSR016262-1"/>
    </source>
</evidence>
<dbReference type="NCBIfam" id="NF010922">
    <property type="entry name" value="PRK14342.1"/>
    <property type="match status" value="1"/>
</dbReference>
<feature type="domain" description="BPL/LPL catalytic" evidence="11">
    <location>
        <begin position="43"/>
        <end position="218"/>
    </location>
</feature>
<evidence type="ECO:0000256" key="5">
    <source>
        <dbReference type="ARBA" id="ARBA00024732"/>
    </source>
</evidence>
<name>K2JWN2_9GAMM</name>
<keyword evidence="2 6" id="KW-0963">Cytoplasm</keyword>
<evidence type="ECO:0000256" key="4">
    <source>
        <dbReference type="ARBA" id="ARBA00023315"/>
    </source>
</evidence>
<protein>
    <recommendedName>
        <fullName evidence="6 7">Octanoyltransferase</fullName>
        <ecNumber evidence="6 7">2.3.1.181</ecNumber>
    </recommendedName>
    <alternativeName>
        <fullName evidence="6">Lipoate-protein ligase B</fullName>
    </alternativeName>
    <alternativeName>
        <fullName evidence="6">Lipoyl/octanoyl transferase</fullName>
    </alternativeName>
    <alternativeName>
        <fullName evidence="6">Octanoyl-[acyl-carrier-protein]-protein N-octanoyltransferase</fullName>
    </alternativeName>
</protein>
<comment type="miscellaneous">
    <text evidence="6">In the reaction, the free carboxyl group of octanoic acid is attached via an amide linkage to the epsilon-amino group of a specific lysine residue of lipoyl domains of lipoate-dependent enzymes.</text>
</comment>
<dbReference type="GO" id="GO:0016874">
    <property type="term" value="F:ligase activity"/>
    <property type="evidence" value="ECO:0007669"/>
    <property type="project" value="UniProtKB-KW"/>
</dbReference>
<dbReference type="InterPro" id="IPR004143">
    <property type="entry name" value="BPL_LPL_catalytic"/>
</dbReference>
<proteinExistence type="inferred from homology"/>
<dbReference type="InterPro" id="IPR000544">
    <property type="entry name" value="Octanoyltransferase"/>
</dbReference>
<dbReference type="GO" id="GO:0009249">
    <property type="term" value="P:protein lipoylation"/>
    <property type="evidence" value="ECO:0007669"/>
    <property type="project" value="InterPro"/>
</dbReference>
<feature type="binding site" evidence="6 9">
    <location>
        <begin position="82"/>
        <end position="89"/>
    </location>
    <ligand>
        <name>substrate</name>
    </ligand>
</feature>
<dbReference type="UniPathway" id="UPA00538">
    <property type="reaction ID" value="UER00592"/>
</dbReference>
<sequence>MPMNESNVNAIHNSQRLVVRHLGRCGYEPVWHAMQDYTDNRDADADDELWIVEHEPVFTQGQAGKAEHLLMPGDIPVVQVDRGGQVTYHGPGQLVVYFLLDIRRRKLGVRQLVNHIEDTIITMMAEHDVVANARTDAPGVYVEGRKLCSLGLRIRRGCSFHGLALNVNMDLEPFQRINPCGYAGMEMVQTAAIGGPQSLADAAEHVIRIFADRLEYSDCIQQTGLANAYVKAS</sequence>
<feature type="active site" description="Acyl-thioester intermediate" evidence="6 8">
    <location>
        <position position="180"/>
    </location>
</feature>
<gene>
    <name evidence="6" type="primary">lipB</name>
    <name evidence="12" type="ORF">A10D4_12463</name>
</gene>
<dbReference type="PIRSF" id="PIRSF016262">
    <property type="entry name" value="LPLase"/>
    <property type="match status" value="1"/>
</dbReference>
<keyword evidence="12" id="KW-0436">Ligase</keyword>
<evidence type="ECO:0000256" key="9">
    <source>
        <dbReference type="PIRSR" id="PIRSR016262-2"/>
    </source>
</evidence>
<dbReference type="AlphaFoldDB" id="K2JWN2"/>
<evidence type="ECO:0000256" key="10">
    <source>
        <dbReference type="PIRSR" id="PIRSR016262-3"/>
    </source>
</evidence>
<feature type="binding site" evidence="6 9">
    <location>
        <begin position="149"/>
        <end position="151"/>
    </location>
    <ligand>
        <name>substrate</name>
    </ligand>
</feature>
<comment type="catalytic activity">
    <reaction evidence="6 7">
        <text>octanoyl-[ACP] + L-lysyl-[protein] = N(6)-octanoyl-L-lysyl-[protein] + holo-[ACP] + H(+)</text>
        <dbReference type="Rhea" id="RHEA:17665"/>
        <dbReference type="Rhea" id="RHEA-COMP:9636"/>
        <dbReference type="Rhea" id="RHEA-COMP:9685"/>
        <dbReference type="Rhea" id="RHEA-COMP:9752"/>
        <dbReference type="Rhea" id="RHEA-COMP:9928"/>
        <dbReference type="ChEBI" id="CHEBI:15378"/>
        <dbReference type="ChEBI" id="CHEBI:29969"/>
        <dbReference type="ChEBI" id="CHEBI:64479"/>
        <dbReference type="ChEBI" id="CHEBI:78463"/>
        <dbReference type="ChEBI" id="CHEBI:78809"/>
        <dbReference type="EC" id="2.3.1.181"/>
    </reaction>
</comment>
<dbReference type="GO" id="GO:0005737">
    <property type="term" value="C:cytoplasm"/>
    <property type="evidence" value="ECO:0007669"/>
    <property type="project" value="UniProtKB-SubCell"/>
</dbReference>
<keyword evidence="4 6" id="KW-0012">Acyltransferase</keyword>
<feature type="site" description="Lowers pKa of active site Cys" evidence="6 10">
    <location>
        <position position="146"/>
    </location>
</feature>
<evidence type="ECO:0000259" key="11">
    <source>
        <dbReference type="PROSITE" id="PS51733"/>
    </source>
</evidence>
<feature type="binding site" evidence="6 9">
    <location>
        <begin position="162"/>
        <end position="164"/>
    </location>
    <ligand>
        <name>substrate</name>
    </ligand>
</feature>
<dbReference type="EC" id="2.3.1.181" evidence="6 7"/>
<dbReference type="EMBL" id="AMRG01000020">
    <property type="protein sequence ID" value="EKE79918.1"/>
    <property type="molecule type" value="Genomic_DNA"/>
</dbReference>
<dbReference type="PANTHER" id="PTHR10993">
    <property type="entry name" value="OCTANOYLTRANSFERASE"/>
    <property type="match status" value="1"/>
</dbReference>
<dbReference type="SUPFAM" id="SSF55681">
    <property type="entry name" value="Class II aaRS and biotin synthetases"/>
    <property type="match status" value="1"/>
</dbReference>
<dbReference type="PROSITE" id="PS51733">
    <property type="entry name" value="BPL_LPL_CATALYTIC"/>
    <property type="match status" value="1"/>
</dbReference>
<dbReference type="PATRIC" id="fig|740709.3.peg.2518"/>
<dbReference type="GO" id="GO:0033819">
    <property type="term" value="F:lipoyl(octanoyl) transferase activity"/>
    <property type="evidence" value="ECO:0007669"/>
    <property type="project" value="UniProtKB-EC"/>
</dbReference>
<comment type="function">
    <text evidence="5 6 7">Catalyzes the transfer of endogenously produced octanoic acid from octanoyl-acyl-carrier-protein onto the lipoyl domains of lipoate-dependent enzymes. Lipoyl-ACP can also act as a substrate although octanoyl-ACP is likely to be the physiological substrate.</text>
</comment>